<dbReference type="Pfam" id="PF07715">
    <property type="entry name" value="Plug"/>
    <property type="match status" value="1"/>
</dbReference>
<dbReference type="eggNOG" id="COG1629">
    <property type="taxonomic scope" value="Bacteria"/>
</dbReference>
<evidence type="ECO:0000256" key="4">
    <source>
        <dbReference type="SAM" id="SignalP"/>
    </source>
</evidence>
<evidence type="ECO:0000256" key="3">
    <source>
        <dbReference type="ARBA" id="ARBA00023237"/>
    </source>
</evidence>
<reference evidence="7 8" key="1">
    <citation type="journal article" date="2011" name="Stand. Genomic Sci.">
        <title>Complete genome sequence of Haliscomenobacter hydrossis type strain (O).</title>
        <authorList>
            <consortium name="US DOE Joint Genome Institute (JGI-PGF)"/>
            <person name="Daligault H."/>
            <person name="Lapidus A."/>
            <person name="Zeytun A."/>
            <person name="Nolan M."/>
            <person name="Lucas S."/>
            <person name="Del Rio T.G."/>
            <person name="Tice H."/>
            <person name="Cheng J.F."/>
            <person name="Tapia R."/>
            <person name="Han C."/>
            <person name="Goodwin L."/>
            <person name="Pitluck S."/>
            <person name="Liolios K."/>
            <person name="Pagani I."/>
            <person name="Ivanova N."/>
            <person name="Huntemann M."/>
            <person name="Mavromatis K."/>
            <person name="Mikhailova N."/>
            <person name="Pati A."/>
            <person name="Chen A."/>
            <person name="Palaniappan K."/>
            <person name="Land M."/>
            <person name="Hauser L."/>
            <person name="Brambilla E.M."/>
            <person name="Rohde M."/>
            <person name="Verbarg S."/>
            <person name="Goker M."/>
            <person name="Bristow J."/>
            <person name="Eisen J.A."/>
            <person name="Markowitz V."/>
            <person name="Hugenholtz P."/>
            <person name="Kyrpides N.C."/>
            <person name="Klenk H.P."/>
            <person name="Woyke T."/>
        </authorList>
    </citation>
    <scope>NUCLEOTIDE SEQUENCE [LARGE SCALE GENOMIC DNA]</scope>
    <source>
        <strain evidence="8">ATCC 27775 / DSM 1100 / LMG 10767 / O</strain>
    </source>
</reference>
<dbReference type="Pfam" id="PF14905">
    <property type="entry name" value="OMP_b-brl_3"/>
    <property type="match status" value="1"/>
</dbReference>
<sequence length="793" mass="88981">MKLLVTTGSMLLLCLSLTAQANLNGKLQDENRAAIPYANILLLESNDSSLIKAAISNDDGSFEIKDIPTGKNYLLRVVMLGFTDHFQKVTDFKENLTLNTISLHADVKTLATAEVTARKPFLEQKAGTMIVNVANSITGASGSALDVLRKVPGMIVVNDRISLAGQQGLSILIDGRPTQYMDMQSLLKDMPSANIDRIEVISQPGARFDAQGTGAVLNIILKRNMKLGLNGTATLGAGKGRFWKYRGSGTLNFRNEKFNFTNLVAFSHRSWYQGLSLDRVVGTELYQQYNFQPGLPYSLNVKSGVDYYLDKNQTLGLSVNALGTTNQSTNENTTTILTDLQKAREELLTTNKTERRTGLINVDAYYEFKLDTSGQKINADVSVNRYGRDVSNLLQTTLRIGEGTYPNRRQEQPGNTEIEAYRIDYTKPFGKKLKIETGLKYSHAVVDNDLQANIFSDNTWVNDPTLSNHFIFTENISAAYVSSNFTLGKVEGQAGLRYENSVSTGYSVTVDSTQERRISRLFPSLSLSAPLTDKLGLALAYSNRINRPGYSSLNPFVRFLDPYTYEKGNPFLRPEITDSYKVSLTYDKQPFFNLEYSRTNNVIQLVTQQDESTGVGFGMDDNLATFERYGGSLFFPLEFVKKLSGYGGVMVFYNRYESEVFAEQFNKGRWNVTAFLQGTYTLPKDWKFEIGGWYNGPGIEGIQIAEHLYSVSLGVQKKILKERGNLNLSMDDILFRYWHGRIDHANFEANIRSEWETQIVNLTFTYNFGNQYLNKAARRRSGASEEQGRVNEK</sequence>
<gene>
    <name evidence="7" type="ordered locus">Halhy_4225</name>
</gene>
<name>F4L5W0_HALH1</name>
<protein>
    <submittedName>
        <fullName evidence="7">TonB-dependent receptor plug</fullName>
    </submittedName>
</protein>
<dbReference type="InterPro" id="IPR012910">
    <property type="entry name" value="Plug_dom"/>
</dbReference>
<feature type="domain" description="TonB-dependent receptor plug" evidence="5">
    <location>
        <begin position="141"/>
        <end position="216"/>
    </location>
</feature>
<dbReference type="SUPFAM" id="SSF49464">
    <property type="entry name" value="Carboxypeptidase regulatory domain-like"/>
    <property type="match status" value="1"/>
</dbReference>
<dbReference type="PANTHER" id="PTHR40980:SF4">
    <property type="entry name" value="TONB-DEPENDENT RECEPTOR-LIKE BETA-BARREL DOMAIN-CONTAINING PROTEIN"/>
    <property type="match status" value="1"/>
</dbReference>
<proteinExistence type="predicted"/>
<dbReference type="RefSeq" id="WP_013766608.1">
    <property type="nucleotide sequence ID" value="NC_015510.1"/>
</dbReference>
<evidence type="ECO:0000259" key="5">
    <source>
        <dbReference type="Pfam" id="PF07715"/>
    </source>
</evidence>
<dbReference type="Gene3D" id="2.40.170.20">
    <property type="entry name" value="TonB-dependent receptor, beta-barrel domain"/>
    <property type="match status" value="1"/>
</dbReference>
<dbReference type="KEGG" id="hhy:Halhy_4225"/>
<feature type="signal peptide" evidence="4">
    <location>
        <begin position="1"/>
        <end position="21"/>
    </location>
</feature>
<feature type="domain" description="Outer membrane protein beta-barrel" evidence="6">
    <location>
        <begin position="369"/>
        <end position="766"/>
    </location>
</feature>
<dbReference type="HOGENOM" id="CLU_017617_1_0_10"/>
<comment type="subcellular location">
    <subcellularLocation>
        <location evidence="1">Cell outer membrane</location>
    </subcellularLocation>
</comment>
<evidence type="ECO:0000256" key="2">
    <source>
        <dbReference type="ARBA" id="ARBA00023136"/>
    </source>
</evidence>
<dbReference type="EMBL" id="CP002691">
    <property type="protein sequence ID" value="AEE52070.1"/>
    <property type="molecule type" value="Genomic_DNA"/>
</dbReference>
<dbReference type="PANTHER" id="PTHR40980">
    <property type="entry name" value="PLUG DOMAIN-CONTAINING PROTEIN"/>
    <property type="match status" value="1"/>
</dbReference>
<accession>F4L5W0</accession>
<dbReference type="AlphaFoldDB" id="F4L5W0"/>
<dbReference type="Gene3D" id="2.170.130.10">
    <property type="entry name" value="TonB-dependent receptor, plug domain"/>
    <property type="match status" value="1"/>
</dbReference>
<dbReference type="InterPro" id="IPR008969">
    <property type="entry name" value="CarboxyPept-like_regulatory"/>
</dbReference>
<dbReference type="InterPro" id="IPR037066">
    <property type="entry name" value="Plug_dom_sf"/>
</dbReference>
<feature type="chain" id="PRO_5003317584" evidence="4">
    <location>
        <begin position="22"/>
        <end position="793"/>
    </location>
</feature>
<evidence type="ECO:0000313" key="8">
    <source>
        <dbReference type="Proteomes" id="UP000008461"/>
    </source>
</evidence>
<dbReference type="InterPro" id="IPR041700">
    <property type="entry name" value="OMP_b-brl_3"/>
</dbReference>
<evidence type="ECO:0000313" key="7">
    <source>
        <dbReference type="EMBL" id="AEE52070.1"/>
    </source>
</evidence>
<dbReference type="Proteomes" id="UP000008461">
    <property type="component" value="Chromosome"/>
</dbReference>
<dbReference type="OrthoDB" id="905812at2"/>
<dbReference type="STRING" id="760192.Halhy_4225"/>
<dbReference type="GO" id="GO:0009279">
    <property type="term" value="C:cell outer membrane"/>
    <property type="evidence" value="ECO:0007669"/>
    <property type="project" value="UniProtKB-SubCell"/>
</dbReference>
<keyword evidence="7" id="KW-0675">Receptor</keyword>
<keyword evidence="4" id="KW-0732">Signal</keyword>
<keyword evidence="8" id="KW-1185">Reference proteome</keyword>
<keyword evidence="2" id="KW-0472">Membrane</keyword>
<organism evidence="7 8">
    <name type="scientific">Haliscomenobacter hydrossis (strain ATCC 27775 / DSM 1100 / LMG 10767 / O)</name>
    <dbReference type="NCBI Taxonomy" id="760192"/>
    <lineage>
        <taxon>Bacteria</taxon>
        <taxon>Pseudomonadati</taxon>
        <taxon>Bacteroidota</taxon>
        <taxon>Saprospiria</taxon>
        <taxon>Saprospirales</taxon>
        <taxon>Haliscomenobacteraceae</taxon>
        <taxon>Haliscomenobacter</taxon>
    </lineage>
</organism>
<evidence type="ECO:0000256" key="1">
    <source>
        <dbReference type="ARBA" id="ARBA00004442"/>
    </source>
</evidence>
<dbReference type="SUPFAM" id="SSF56935">
    <property type="entry name" value="Porins"/>
    <property type="match status" value="1"/>
</dbReference>
<evidence type="ECO:0000259" key="6">
    <source>
        <dbReference type="Pfam" id="PF14905"/>
    </source>
</evidence>
<dbReference type="InterPro" id="IPR036942">
    <property type="entry name" value="Beta-barrel_TonB_sf"/>
</dbReference>
<keyword evidence="3" id="KW-0998">Cell outer membrane</keyword>
<reference key="2">
    <citation type="submission" date="2011-04" db="EMBL/GenBank/DDBJ databases">
        <title>Complete sequence of chromosome of Haliscomenobacter hydrossis DSM 1100.</title>
        <authorList>
            <consortium name="US DOE Joint Genome Institute (JGI-PGF)"/>
            <person name="Lucas S."/>
            <person name="Han J."/>
            <person name="Lapidus A."/>
            <person name="Bruce D."/>
            <person name="Goodwin L."/>
            <person name="Pitluck S."/>
            <person name="Peters L."/>
            <person name="Kyrpides N."/>
            <person name="Mavromatis K."/>
            <person name="Ivanova N."/>
            <person name="Ovchinnikova G."/>
            <person name="Pagani I."/>
            <person name="Daligault H."/>
            <person name="Detter J.C."/>
            <person name="Han C."/>
            <person name="Land M."/>
            <person name="Hauser L."/>
            <person name="Markowitz V."/>
            <person name="Cheng J.-F."/>
            <person name="Hugenholtz P."/>
            <person name="Woyke T."/>
            <person name="Wu D."/>
            <person name="Verbarg S."/>
            <person name="Frueling A."/>
            <person name="Brambilla E."/>
            <person name="Klenk H.-P."/>
            <person name="Eisen J.A."/>
        </authorList>
    </citation>
    <scope>NUCLEOTIDE SEQUENCE</scope>
    <source>
        <strain>DSM 1100</strain>
    </source>
</reference>